<protein>
    <submittedName>
        <fullName evidence="1">Uncharacterized protein</fullName>
    </submittedName>
</protein>
<evidence type="ECO:0000313" key="4">
    <source>
        <dbReference type="Proteomes" id="UP000278036"/>
    </source>
</evidence>
<proteinExistence type="predicted"/>
<accession>A0A3A9JL89</accession>
<gene>
    <name evidence="1" type="ORF">D6Z83_03825</name>
    <name evidence="2" type="ORF">EBE87_14830</name>
</gene>
<organism evidence="1 4">
    <name type="scientific">Teichococcus wenyumeiae</name>
    <dbReference type="NCBI Taxonomy" id="2478470"/>
    <lineage>
        <taxon>Bacteria</taxon>
        <taxon>Pseudomonadati</taxon>
        <taxon>Pseudomonadota</taxon>
        <taxon>Alphaproteobacteria</taxon>
        <taxon>Acetobacterales</taxon>
        <taxon>Roseomonadaceae</taxon>
        <taxon>Roseomonas</taxon>
    </lineage>
</organism>
<reference evidence="1 4" key="1">
    <citation type="submission" date="2018-09" db="EMBL/GenBank/DDBJ databases">
        <title>Roseomonas sp. nov., isolated from feces of Tibetan antelopes in the Qinghai-Tibet plateau, China.</title>
        <authorList>
            <person name="Tian Z."/>
        </authorList>
    </citation>
    <scope>NUCLEOTIDE SEQUENCE [LARGE SCALE GENOMIC DNA]</scope>
    <source>
        <strain evidence="2 3">Z23</strain>
        <strain evidence="1 4">Z24</strain>
    </source>
</reference>
<dbReference type="EMBL" id="RAQU01000014">
    <property type="protein sequence ID" value="RKK05543.1"/>
    <property type="molecule type" value="Genomic_DNA"/>
</dbReference>
<dbReference type="AlphaFoldDB" id="A0A3A9JL89"/>
<dbReference type="InParanoid" id="A0A3A9JL89"/>
<dbReference type="EMBL" id="RFLX01000010">
    <property type="protein sequence ID" value="RMI20727.1"/>
    <property type="molecule type" value="Genomic_DNA"/>
</dbReference>
<name>A0A3A9JL89_9PROT</name>
<sequence>MSPAAASQAIEDALALARDLAPRMAAVVLTHFPDADTLDLMRPGAGPLETIAATNRALAAELAQEGVEVLVQVADRAAFRRWMDGRADTPQARLAWRNHRGLLQGPAAFQALGLAPEPTKPPRRGKASGTLADRLMRAFADEEGQEFDELAEELIATGRDGVLDQAIRKVGARFGEEAAQDLAHDLLAMAEGARIGPSGWATLVALPVALPPGTPPDPVFLGESLITSGALAEELELRFLPEWRAPEALDALPPAALRRVLVEMVAGEEPTALPPAKPTQLQESGFGVLVGLQYDWAIPSWEEIVAQGLPEPPEEGKETPEEAARAQVFERWRAAAYEAGDGCVPLALVPFSEATAEIADFLQEASDQTSGLAEIRDFVDMARSEALGEEVVCHATVEGERLQLALYTRAGRFLDELSLEAGQLPVPATEMPELLRTFVPLVSQPPGR</sequence>
<dbReference type="Proteomes" id="UP000278036">
    <property type="component" value="Unassembled WGS sequence"/>
</dbReference>
<dbReference type="OrthoDB" id="7268682at2"/>
<evidence type="ECO:0000313" key="1">
    <source>
        <dbReference type="EMBL" id="RKK05543.1"/>
    </source>
</evidence>
<dbReference type="Proteomes" id="UP000274097">
    <property type="component" value="Unassembled WGS sequence"/>
</dbReference>
<comment type="caution">
    <text evidence="1">The sequence shown here is derived from an EMBL/GenBank/DDBJ whole genome shotgun (WGS) entry which is preliminary data.</text>
</comment>
<keyword evidence="3" id="KW-1185">Reference proteome</keyword>
<evidence type="ECO:0000313" key="3">
    <source>
        <dbReference type="Proteomes" id="UP000274097"/>
    </source>
</evidence>
<dbReference type="RefSeq" id="WP_120637009.1">
    <property type="nucleotide sequence ID" value="NZ_RAQU01000014.1"/>
</dbReference>
<evidence type="ECO:0000313" key="2">
    <source>
        <dbReference type="EMBL" id="RMI20727.1"/>
    </source>
</evidence>